<reference evidence="7" key="2">
    <citation type="submission" date="2021-04" db="EMBL/GenBank/DDBJ databases">
        <authorList>
            <person name="Podell S."/>
        </authorList>
    </citation>
    <scope>NUCLEOTIDE SEQUENCE</scope>
    <source>
        <strain evidence="7">Hildebrandi</strain>
    </source>
</reference>
<protein>
    <submittedName>
        <fullName evidence="7">Mpv17 / PMP22 family protein</fullName>
    </submittedName>
</protein>
<keyword evidence="8" id="KW-1185">Reference proteome</keyword>
<sequence>MEVVNDFFRTQPFMAAFMACSLKASTADMLAQTSTLNEEDLVLEKESTSTLFNDAPTSWMEAWKEKQSSESSTSTLSSSVNWNRAFAFYLYGGLYQGIFLQFLYTNAYPYLFGNHPYQIQLQVHSDVVLLGPFLTLPLAYVIRAWIDSASLQTGEQDSQIDENSFKAGNLMEQATSGLEKYKNHVLTKDLLWKYWAIWGPAQTINFSLVPSHLRVIFVACVSFFWVYSLSVISSQGMRTEKSPDAASNPAQVFLRSTKIHELWQETRDTASKGSENRVVTRDLLT</sequence>
<comment type="similarity">
    <text evidence="2 6">Belongs to the peroxisomal membrane protein PXMP2/4 family.</text>
</comment>
<dbReference type="AlphaFoldDB" id="A0A9K3Q0Z8"/>
<dbReference type="InterPro" id="IPR007248">
    <property type="entry name" value="Mpv17_PMP22"/>
</dbReference>
<evidence type="ECO:0000313" key="7">
    <source>
        <dbReference type="EMBL" id="KAG7366520.1"/>
    </source>
</evidence>
<dbReference type="Pfam" id="PF04117">
    <property type="entry name" value="Mpv17_PMP22"/>
    <property type="match status" value="1"/>
</dbReference>
<keyword evidence="5 6" id="KW-0472">Membrane</keyword>
<keyword evidence="3 6" id="KW-0812">Transmembrane</keyword>
<dbReference type="EMBL" id="JAGRRH010000007">
    <property type="protein sequence ID" value="KAG7366520.1"/>
    <property type="molecule type" value="Genomic_DNA"/>
</dbReference>
<name>A0A9K3Q0Z8_9STRA</name>
<feature type="transmembrane region" description="Helical" evidence="6">
    <location>
        <begin position="215"/>
        <end position="232"/>
    </location>
</feature>
<comment type="caution">
    <text evidence="7">The sequence shown here is derived from an EMBL/GenBank/DDBJ whole genome shotgun (WGS) entry which is preliminary data.</text>
</comment>
<proteinExistence type="inferred from homology"/>
<accession>A0A9K3Q0Z8</accession>
<evidence type="ECO:0000256" key="6">
    <source>
        <dbReference type="RuleBase" id="RU363053"/>
    </source>
</evidence>
<dbReference type="PANTHER" id="PTHR11266:SF121">
    <property type="entry name" value="OS09G0315000 PROTEIN"/>
    <property type="match status" value="1"/>
</dbReference>
<dbReference type="GO" id="GO:0016020">
    <property type="term" value="C:membrane"/>
    <property type="evidence" value="ECO:0007669"/>
    <property type="project" value="UniProtKB-SubCell"/>
</dbReference>
<dbReference type="Proteomes" id="UP000693970">
    <property type="component" value="Unassembled WGS sequence"/>
</dbReference>
<feature type="transmembrane region" description="Helical" evidence="6">
    <location>
        <begin position="86"/>
        <end position="107"/>
    </location>
</feature>
<reference evidence="7" key="1">
    <citation type="journal article" date="2021" name="Sci. Rep.">
        <title>Diploid genomic architecture of Nitzschia inconspicua, an elite biomass production diatom.</title>
        <authorList>
            <person name="Oliver A."/>
            <person name="Podell S."/>
            <person name="Pinowska A."/>
            <person name="Traller J.C."/>
            <person name="Smith S.R."/>
            <person name="McClure R."/>
            <person name="Beliaev A."/>
            <person name="Bohutskyi P."/>
            <person name="Hill E.A."/>
            <person name="Rabines A."/>
            <person name="Zheng H."/>
            <person name="Allen L.Z."/>
            <person name="Kuo A."/>
            <person name="Grigoriev I.V."/>
            <person name="Allen A.E."/>
            <person name="Hazlebeck D."/>
            <person name="Allen E.E."/>
        </authorList>
    </citation>
    <scope>NUCLEOTIDE SEQUENCE</scope>
    <source>
        <strain evidence="7">Hildebrandi</strain>
    </source>
</reference>
<keyword evidence="4 6" id="KW-1133">Transmembrane helix</keyword>
<gene>
    <name evidence="7" type="ORF">IV203_029190</name>
</gene>
<comment type="subcellular location">
    <subcellularLocation>
        <location evidence="1">Membrane</location>
        <topology evidence="1">Multi-pass membrane protein</topology>
    </subcellularLocation>
</comment>
<feature type="transmembrane region" description="Helical" evidence="6">
    <location>
        <begin position="127"/>
        <end position="146"/>
    </location>
</feature>
<feature type="transmembrane region" description="Helical" evidence="6">
    <location>
        <begin position="190"/>
        <end position="209"/>
    </location>
</feature>
<evidence type="ECO:0000313" key="8">
    <source>
        <dbReference type="Proteomes" id="UP000693970"/>
    </source>
</evidence>
<evidence type="ECO:0000256" key="1">
    <source>
        <dbReference type="ARBA" id="ARBA00004141"/>
    </source>
</evidence>
<evidence type="ECO:0000256" key="3">
    <source>
        <dbReference type="ARBA" id="ARBA00022692"/>
    </source>
</evidence>
<dbReference type="GO" id="GO:0005737">
    <property type="term" value="C:cytoplasm"/>
    <property type="evidence" value="ECO:0007669"/>
    <property type="project" value="TreeGrafter"/>
</dbReference>
<dbReference type="PANTHER" id="PTHR11266">
    <property type="entry name" value="PEROXISOMAL MEMBRANE PROTEIN 2, PXMP2 MPV17"/>
    <property type="match status" value="1"/>
</dbReference>
<evidence type="ECO:0000256" key="4">
    <source>
        <dbReference type="ARBA" id="ARBA00022989"/>
    </source>
</evidence>
<evidence type="ECO:0000256" key="2">
    <source>
        <dbReference type="ARBA" id="ARBA00006824"/>
    </source>
</evidence>
<evidence type="ECO:0000256" key="5">
    <source>
        <dbReference type="ARBA" id="ARBA00023136"/>
    </source>
</evidence>
<organism evidence="7 8">
    <name type="scientific">Nitzschia inconspicua</name>
    <dbReference type="NCBI Taxonomy" id="303405"/>
    <lineage>
        <taxon>Eukaryota</taxon>
        <taxon>Sar</taxon>
        <taxon>Stramenopiles</taxon>
        <taxon>Ochrophyta</taxon>
        <taxon>Bacillariophyta</taxon>
        <taxon>Bacillariophyceae</taxon>
        <taxon>Bacillariophycidae</taxon>
        <taxon>Bacillariales</taxon>
        <taxon>Bacillariaceae</taxon>
        <taxon>Nitzschia</taxon>
    </lineage>
</organism>
<dbReference type="OrthoDB" id="45415at2759"/>